<dbReference type="PANTHER" id="PTHR12526:SF636">
    <property type="entry name" value="BLL3647 PROTEIN"/>
    <property type="match status" value="1"/>
</dbReference>
<dbReference type="PANTHER" id="PTHR12526">
    <property type="entry name" value="GLYCOSYLTRANSFERASE"/>
    <property type="match status" value="1"/>
</dbReference>
<feature type="domain" description="Glycosyl transferase family 1" evidence="3">
    <location>
        <begin position="326"/>
        <end position="486"/>
    </location>
</feature>
<reference evidence="4 5" key="1">
    <citation type="submission" date="2020-04" db="EMBL/GenBank/DDBJ databases">
        <authorList>
            <person name="Klaysubun C."/>
            <person name="Duangmal K."/>
            <person name="Lipun K."/>
        </authorList>
    </citation>
    <scope>NUCLEOTIDE SEQUENCE [LARGE SCALE GENOMIC DNA]</scope>
    <source>
        <strain evidence="4 5">K10HN5</strain>
    </source>
</reference>
<evidence type="ECO:0000313" key="4">
    <source>
        <dbReference type="EMBL" id="NMI00004.1"/>
    </source>
</evidence>
<organism evidence="4 5">
    <name type="scientific">Pseudonocardia acidicola</name>
    <dbReference type="NCBI Taxonomy" id="2724939"/>
    <lineage>
        <taxon>Bacteria</taxon>
        <taxon>Bacillati</taxon>
        <taxon>Actinomycetota</taxon>
        <taxon>Actinomycetes</taxon>
        <taxon>Pseudonocardiales</taxon>
        <taxon>Pseudonocardiaceae</taxon>
        <taxon>Pseudonocardia</taxon>
    </lineage>
</organism>
<dbReference type="SUPFAM" id="SSF53756">
    <property type="entry name" value="UDP-Glycosyltransferase/glycogen phosphorylase"/>
    <property type="match status" value="1"/>
</dbReference>
<proteinExistence type="predicted"/>
<evidence type="ECO:0000256" key="1">
    <source>
        <dbReference type="ARBA" id="ARBA00022679"/>
    </source>
</evidence>
<dbReference type="EMBL" id="JAAXLA010000046">
    <property type="protein sequence ID" value="NMI00004.1"/>
    <property type="molecule type" value="Genomic_DNA"/>
</dbReference>
<protein>
    <submittedName>
        <fullName evidence="4">Glycosyltransferase family 4 protein</fullName>
    </submittedName>
</protein>
<keyword evidence="1" id="KW-0808">Transferase</keyword>
<sequence length="512" mass="54073">MGRVAGNGRVGLVQHHGSRSRHDRPQLPGRGLRSGAATARRDVRGGRDVPPCRSRRRRHRRRHRAGHPGARRGAGRPQLPQPRRRTCLRRHQHLHGVPRQGHRRSACRASARGRAGRGGPRPGRDHRRVARVARRLGELRARSVTTIAAAAGVRPVHVVVPGDIDDVAAASGGNAYDRRVCRGLSATGWSVRELAVPGAWPRPDSAARASLARTLAAVPDGAVVLLDGLVACGVPDVVVPQARRLRLVVLVHLPLGDEAGLAPGPAAELAALERETLHAASAVVGTSPWAARRLVAHHGLGADRVQVATPGVDPAPPAPGTDGASRLLCVGSVTPTKGQDLLVEALAATADLPWSCDLVGPLRRAPAHLAAVRRSIERHRFSERVRLTGPRTGAQLAAAFAAADLLVLPSRVESYGMVVAEALARGIPVLAAAVGGVPETLGHDPDGRMPGIVVPPADVAALAAALRRWFGEPALREGLRRSARKRRGTLDGWEVTTRCLAGVLERLRGTPG</sequence>
<gene>
    <name evidence="4" type="ORF">HF526_22225</name>
</gene>
<evidence type="ECO:0000313" key="5">
    <source>
        <dbReference type="Proteomes" id="UP000820669"/>
    </source>
</evidence>
<evidence type="ECO:0000259" key="3">
    <source>
        <dbReference type="Pfam" id="PF00534"/>
    </source>
</evidence>
<dbReference type="CDD" id="cd03801">
    <property type="entry name" value="GT4_PimA-like"/>
    <property type="match status" value="1"/>
</dbReference>
<keyword evidence="5" id="KW-1185">Reference proteome</keyword>
<feature type="compositionally biased region" description="Basic residues" evidence="2">
    <location>
        <begin position="53"/>
        <end position="74"/>
    </location>
</feature>
<dbReference type="InterPro" id="IPR001296">
    <property type="entry name" value="Glyco_trans_1"/>
</dbReference>
<feature type="region of interest" description="Disordered" evidence="2">
    <location>
        <begin position="1"/>
        <end position="126"/>
    </location>
</feature>
<accession>A0ABX1SIK7</accession>
<feature type="compositionally biased region" description="Basic residues" evidence="2">
    <location>
        <begin position="82"/>
        <end position="106"/>
    </location>
</feature>
<comment type="caution">
    <text evidence="4">The sequence shown here is derived from an EMBL/GenBank/DDBJ whole genome shotgun (WGS) entry which is preliminary data.</text>
</comment>
<dbReference type="Pfam" id="PF00534">
    <property type="entry name" value="Glycos_transf_1"/>
    <property type="match status" value="1"/>
</dbReference>
<evidence type="ECO:0000256" key="2">
    <source>
        <dbReference type="SAM" id="MobiDB-lite"/>
    </source>
</evidence>
<name>A0ABX1SIK7_9PSEU</name>
<dbReference type="Gene3D" id="3.40.50.2000">
    <property type="entry name" value="Glycogen Phosphorylase B"/>
    <property type="match status" value="2"/>
</dbReference>
<dbReference type="Proteomes" id="UP000820669">
    <property type="component" value="Unassembled WGS sequence"/>
</dbReference>